<reference evidence="2" key="1">
    <citation type="submission" date="2024-06" db="EMBL/GenBank/DDBJ databases">
        <authorList>
            <consortium name="consrtm"/>
            <person name="Uemura M."/>
            <person name="Terahara T."/>
        </authorList>
    </citation>
    <scope>NUCLEOTIDE SEQUENCE</scope>
    <source>
        <strain evidence="2">KM77-8</strain>
    </source>
</reference>
<feature type="region of interest" description="Disordered" evidence="1">
    <location>
        <begin position="214"/>
        <end position="263"/>
    </location>
</feature>
<feature type="compositionally biased region" description="Basic residues" evidence="1">
    <location>
        <begin position="237"/>
        <end position="246"/>
    </location>
</feature>
<gene>
    <name evidence="2" type="ORF">SHKM778_29060</name>
</gene>
<protein>
    <submittedName>
        <fullName evidence="2">Uncharacterized protein</fullName>
    </submittedName>
</protein>
<feature type="compositionally biased region" description="Basic and acidic residues" evidence="1">
    <location>
        <begin position="218"/>
        <end position="236"/>
    </location>
</feature>
<proteinExistence type="predicted"/>
<accession>A0AAT9HGH7</accession>
<dbReference type="InterPro" id="IPR010982">
    <property type="entry name" value="Lambda_DNA-bd_dom_sf"/>
</dbReference>
<sequence length="263" mass="28223">MGRDSLVSPPSGALDTLGERLVTDAASADDAFTAVLAEGDRLLGDLGLTWDRLLDVAAVSFATGVTPERIAARLAGGPADTARRPFSERLLFLKETRLDARGKEYSTRAISAGTGRAVSQGGVHHLLSGRNEPGREVAAALERFFGVQVGWCSLSEGEALASYVGPLVRQLKTVRMLADLQARGVRSIAARSVPGYAAGPELLEALLPTLLAELGPDQPRRRTDESAGRRRADVRVRPARRRRHRASFAGVLPPRRFPDADRS</sequence>
<organism evidence="2">
    <name type="scientific">Streptomyces haneummycinicus</name>
    <dbReference type="NCBI Taxonomy" id="3074435"/>
    <lineage>
        <taxon>Bacteria</taxon>
        <taxon>Bacillati</taxon>
        <taxon>Actinomycetota</taxon>
        <taxon>Actinomycetes</taxon>
        <taxon>Kitasatosporales</taxon>
        <taxon>Streptomycetaceae</taxon>
        <taxon>Streptomyces</taxon>
    </lineage>
</organism>
<dbReference type="Gene3D" id="1.10.260.40">
    <property type="entry name" value="lambda repressor-like DNA-binding domains"/>
    <property type="match status" value="1"/>
</dbReference>
<name>A0AAT9HGH7_9ACTN</name>
<evidence type="ECO:0000256" key="1">
    <source>
        <dbReference type="SAM" id="MobiDB-lite"/>
    </source>
</evidence>
<dbReference type="EMBL" id="AP035768">
    <property type="protein sequence ID" value="BFO16518.1"/>
    <property type="molecule type" value="Genomic_DNA"/>
</dbReference>
<dbReference type="GO" id="GO:0003677">
    <property type="term" value="F:DNA binding"/>
    <property type="evidence" value="ECO:0007669"/>
    <property type="project" value="InterPro"/>
</dbReference>
<reference evidence="2" key="2">
    <citation type="submission" date="2024-07" db="EMBL/GenBank/DDBJ databases">
        <title>Streptomyces haneummycinica sp. nov., a new antibiotic-producing actinobacterium isolated from marine sediment.</title>
        <authorList>
            <person name="Uemura M."/>
            <person name="Hamada M."/>
            <person name="Hirano S."/>
            <person name="Kobayashi K."/>
            <person name="Ohshiro T."/>
            <person name="Kobayashi T."/>
            <person name="Terahara T."/>
        </authorList>
    </citation>
    <scope>NUCLEOTIDE SEQUENCE</scope>
    <source>
        <strain evidence="2">KM77-8</strain>
    </source>
</reference>
<dbReference type="AlphaFoldDB" id="A0AAT9HGH7"/>
<evidence type="ECO:0000313" key="2">
    <source>
        <dbReference type="EMBL" id="BFO16518.1"/>
    </source>
</evidence>